<organism evidence="2 3">
    <name type="scientific">Stegodyphus mimosarum</name>
    <name type="common">African social velvet spider</name>
    <dbReference type="NCBI Taxonomy" id="407821"/>
    <lineage>
        <taxon>Eukaryota</taxon>
        <taxon>Metazoa</taxon>
        <taxon>Ecdysozoa</taxon>
        <taxon>Arthropoda</taxon>
        <taxon>Chelicerata</taxon>
        <taxon>Arachnida</taxon>
        <taxon>Araneae</taxon>
        <taxon>Araneomorphae</taxon>
        <taxon>Entelegynae</taxon>
        <taxon>Eresoidea</taxon>
        <taxon>Eresidae</taxon>
        <taxon>Stegodyphus</taxon>
    </lineage>
</organism>
<keyword evidence="1" id="KW-0732">Signal</keyword>
<feature type="signal peptide" evidence="1">
    <location>
        <begin position="1"/>
        <end position="24"/>
    </location>
</feature>
<sequence length="62" mass="7221">MMSFHMKCTAVFSIICCVILSSRASRPSWIHPNEEEREICQRSAKNRKLTDVKKVTTEICLY</sequence>
<dbReference type="AlphaFoldDB" id="A0A087T5I2"/>
<dbReference type="EMBL" id="KK113513">
    <property type="protein sequence ID" value="KFM60371.1"/>
    <property type="molecule type" value="Genomic_DNA"/>
</dbReference>
<gene>
    <name evidence="2" type="ORF">X975_20529</name>
</gene>
<evidence type="ECO:0008006" key="4">
    <source>
        <dbReference type="Google" id="ProtNLM"/>
    </source>
</evidence>
<keyword evidence="3" id="KW-1185">Reference proteome</keyword>
<reference evidence="2 3" key="1">
    <citation type="submission" date="2013-11" db="EMBL/GenBank/DDBJ databases">
        <title>Genome sequencing of Stegodyphus mimosarum.</title>
        <authorList>
            <person name="Bechsgaard J."/>
        </authorList>
    </citation>
    <scope>NUCLEOTIDE SEQUENCE [LARGE SCALE GENOMIC DNA]</scope>
</reference>
<evidence type="ECO:0000256" key="1">
    <source>
        <dbReference type="SAM" id="SignalP"/>
    </source>
</evidence>
<evidence type="ECO:0000313" key="2">
    <source>
        <dbReference type="EMBL" id="KFM60371.1"/>
    </source>
</evidence>
<accession>A0A087T5I2</accession>
<dbReference type="Proteomes" id="UP000054359">
    <property type="component" value="Unassembled WGS sequence"/>
</dbReference>
<feature type="non-terminal residue" evidence="2">
    <location>
        <position position="62"/>
    </location>
</feature>
<feature type="chain" id="PRO_5001829323" description="Secreted protein" evidence="1">
    <location>
        <begin position="25"/>
        <end position="62"/>
    </location>
</feature>
<protein>
    <recommendedName>
        <fullName evidence="4">Secreted protein</fullName>
    </recommendedName>
</protein>
<proteinExistence type="predicted"/>
<evidence type="ECO:0000313" key="3">
    <source>
        <dbReference type="Proteomes" id="UP000054359"/>
    </source>
</evidence>
<name>A0A087T5I2_STEMI</name>